<comment type="caution">
    <text evidence="1">The sequence shown here is derived from an EMBL/GenBank/DDBJ whole genome shotgun (WGS) entry which is preliminary data.</text>
</comment>
<reference evidence="1" key="1">
    <citation type="submission" date="2020-05" db="EMBL/GenBank/DDBJ databases">
        <authorList>
            <person name="Brown S."/>
            <person name="Huntemann M."/>
            <person name="Clum A."/>
            <person name="Spunde A."/>
            <person name="Palaniappan K."/>
            <person name="Ritter S."/>
            <person name="Mikhailova N."/>
            <person name="Chen I.-M."/>
            <person name="Stamatis D."/>
            <person name="Reddy T."/>
            <person name="O'Malley R."/>
            <person name="Daum C."/>
            <person name="Shapiro N."/>
            <person name="Ivanova N."/>
            <person name="Kyrpides N."/>
            <person name="Woyke T."/>
        </authorList>
    </citation>
    <scope>NUCLEOTIDE SEQUENCE</scope>
    <source>
        <strain evidence="1">DJ080</strain>
    </source>
</reference>
<sequence>MIRLFDKNETNFEHNMWVLSECKSAIVTESVDGIFDLDLVYTLNDRKQLSQYLVIGNIIKCPISETDTRGEQLFRIRTRKPNTRNNEVTIYAQAIARADLMKDFILGVEVPAGKNRKEAVGIILSNCVEHKDYHVGNLDTNTNTSINLGLEEETGKIINYLDVSYVSPLEGLLGNSQSVQAAYGGEIIYNNKEINFVDERGSDNTFEISSNKNLQELEQEISDLDLDNFATALIMCSNDGVYLPNNEIIYSPNAATLGKYYKKIVCDDVSLVDDTQEALNIVYDQLRERAQKKFNEGIDKLPINNTINFILLKNTEEYKNISMLEKCELGNSVNINYYKANITATGRVTKIKYNALANDGEGKIAEIEIGNKKTNIAKTISSISTKANTANTKSDKNTKDIKKVKKDSKEFQVTMEERADSIELSVTNLKEDTEASIEVLGDKIQSKVSKGEFGSYIEQNYDSVVEAIQDATGSHTCTFDAGGLTVQNGGFKIKNASGVIVLWLGDDGYVKLKDLQLDDTALEKGSYFYYSLMNMEKVLLKSLEVLSEFSIGDSKFKISMGESEYTFTGAVKHILKDQGLI</sequence>
<proteinExistence type="predicted"/>
<reference evidence="1" key="2">
    <citation type="journal article" date="2022" name="Nat. Biotechnol.">
        <title>Carbon-negative production of acetone and isopropanol by gas fermentation at industrial pilot scale.</title>
        <authorList>
            <person name="Liew F.E."/>
            <person name="Nogle R."/>
            <person name="Abdalla T."/>
            <person name="Rasor B.J."/>
            <person name="Canter C."/>
            <person name="Jensen R.O."/>
            <person name="Wang L."/>
            <person name="Strutz J."/>
            <person name="Chirania P."/>
            <person name="De Tissera S."/>
            <person name="Mueller A.P."/>
            <person name="Ruan Z."/>
            <person name="Gao A."/>
            <person name="Tran L."/>
            <person name="Engle N.L."/>
            <person name="Bromley J.C."/>
            <person name="Daniell J."/>
            <person name="Conrado R."/>
            <person name="Tschaplinski T.J."/>
            <person name="Giannone R.J."/>
            <person name="Hettich R.L."/>
            <person name="Karim A.S."/>
            <person name="Simpson S.D."/>
            <person name="Brown S.D."/>
            <person name="Leang C."/>
            <person name="Jewett M.C."/>
            <person name="Kopke M."/>
        </authorList>
    </citation>
    <scope>NUCLEOTIDE SEQUENCE</scope>
    <source>
        <strain evidence="1">DJ080</strain>
    </source>
</reference>
<organism evidence="1 2">
    <name type="scientific">Clostridium beijerinckii</name>
    <name type="common">Clostridium MP</name>
    <dbReference type="NCBI Taxonomy" id="1520"/>
    <lineage>
        <taxon>Bacteria</taxon>
        <taxon>Bacillati</taxon>
        <taxon>Bacillota</taxon>
        <taxon>Clostridia</taxon>
        <taxon>Eubacteriales</taxon>
        <taxon>Clostridiaceae</taxon>
        <taxon>Clostridium</taxon>
    </lineage>
</organism>
<dbReference type="AlphaFoldDB" id="A0AAX0B3R0"/>
<evidence type="ECO:0000313" key="2">
    <source>
        <dbReference type="Proteomes" id="UP001193748"/>
    </source>
</evidence>
<name>A0AAX0B3R0_CLOBE</name>
<gene>
    <name evidence="1" type="ORF">B0H41_003699</name>
</gene>
<evidence type="ECO:0000313" key="1">
    <source>
        <dbReference type="EMBL" id="NRT90020.1"/>
    </source>
</evidence>
<protein>
    <submittedName>
        <fullName evidence="1">Phage-related protein</fullName>
    </submittedName>
</protein>
<dbReference type="Proteomes" id="UP001193748">
    <property type="component" value="Unassembled WGS sequence"/>
</dbReference>
<dbReference type="RefSeq" id="WP_173711387.1">
    <property type="nucleotide sequence ID" value="NZ_JABSWW010000001.1"/>
</dbReference>
<accession>A0AAX0B3R0</accession>
<dbReference type="EMBL" id="JABSWW010000001">
    <property type="protein sequence ID" value="NRT90020.1"/>
    <property type="molecule type" value="Genomic_DNA"/>
</dbReference>